<feature type="region of interest" description="Disordered" evidence="1">
    <location>
        <begin position="208"/>
        <end position="282"/>
    </location>
</feature>
<sequence length="437" mass="46589">MYDENNPIGGLPEEINYTPEASRKEGPTGVTAPVLDDFGYAAPSSKKDGPTGVAAPVLDDMDSFVSDSARKGAPTGISAPVLDDSMGYGQADNRTDAQAGISAPVLDDNMSYGQSYERRGAPTGVTAPVLDDDTSYSQSYEKKGAPTGVAAPVLDDDNAPYTHEKLVLSDEDIISGLTPDLKARFDALPADKQQQIIDMRRTQLGAVAPPVQVSAPVLDEDNYTPPPKKEEPPKQPEAPVAAPILDDEPEPPKYQPKYVDEDLERAKSQARSSAHLTSEQKDSKASLQMMLALKEEARQREAQKGFKITIVLAALGVIAAVLFFLLYSGQLGLEYKDGLSGISKAIENSALYIAGAAGLLSLLLLTGIGGIKSLTSFVFLVFGVIQVFPGLFMINQHKGSSLLAIALYAVSLILTIVVFFLLCGSEAVGQYFNKNKS</sequence>
<feature type="region of interest" description="Disordered" evidence="1">
    <location>
        <begin position="1"/>
        <end position="30"/>
    </location>
</feature>
<proteinExistence type="predicted"/>
<reference evidence="3 4" key="1">
    <citation type="submission" date="2016-11" db="EMBL/GenBank/DDBJ databases">
        <authorList>
            <person name="Jaros S."/>
            <person name="Januszkiewicz K."/>
            <person name="Wedrychowicz H."/>
        </authorList>
    </citation>
    <scope>NUCLEOTIDE SEQUENCE [LARGE SCALE GENOMIC DNA]</scope>
    <source>
        <strain evidence="3 4">Y1</strain>
    </source>
</reference>
<feature type="compositionally biased region" description="Basic and acidic residues" evidence="1">
    <location>
        <begin position="258"/>
        <end position="267"/>
    </location>
</feature>
<dbReference type="AlphaFoldDB" id="A0A1M7LGF5"/>
<accession>A0A1M7LGF5</accession>
<evidence type="ECO:0000256" key="1">
    <source>
        <dbReference type="SAM" id="MobiDB-lite"/>
    </source>
</evidence>
<dbReference type="EMBL" id="FRCT01000013">
    <property type="protein sequence ID" value="SHM77178.1"/>
    <property type="molecule type" value="Genomic_DNA"/>
</dbReference>
<dbReference type="Proteomes" id="UP000184394">
    <property type="component" value="Unassembled WGS sequence"/>
</dbReference>
<feature type="transmembrane region" description="Helical" evidence="2">
    <location>
        <begin position="377"/>
        <end position="395"/>
    </location>
</feature>
<feature type="region of interest" description="Disordered" evidence="1">
    <location>
        <begin position="112"/>
        <end position="156"/>
    </location>
</feature>
<keyword evidence="2" id="KW-1133">Transmembrane helix</keyword>
<feature type="transmembrane region" description="Helical" evidence="2">
    <location>
        <begin position="308"/>
        <end position="329"/>
    </location>
</feature>
<evidence type="ECO:0000256" key="2">
    <source>
        <dbReference type="SAM" id="Phobius"/>
    </source>
</evidence>
<keyword evidence="2" id="KW-0812">Transmembrane</keyword>
<evidence type="ECO:0000313" key="4">
    <source>
        <dbReference type="Proteomes" id="UP000184394"/>
    </source>
</evidence>
<protein>
    <submittedName>
        <fullName evidence="3">Uncharacterized protein</fullName>
    </submittedName>
</protein>
<name>A0A1M7LGF5_RUMFL</name>
<evidence type="ECO:0000313" key="3">
    <source>
        <dbReference type="EMBL" id="SHM77178.1"/>
    </source>
</evidence>
<dbReference type="RefSeq" id="WP_175547852.1">
    <property type="nucleotide sequence ID" value="NZ_FRCT01000013.1"/>
</dbReference>
<feature type="compositionally biased region" description="Low complexity" evidence="1">
    <location>
        <begin position="208"/>
        <end position="217"/>
    </location>
</feature>
<feature type="transmembrane region" description="Helical" evidence="2">
    <location>
        <begin position="350"/>
        <end position="371"/>
    </location>
</feature>
<keyword evidence="2" id="KW-0472">Membrane</keyword>
<organism evidence="3 4">
    <name type="scientific">Ruminococcus flavefaciens</name>
    <dbReference type="NCBI Taxonomy" id="1265"/>
    <lineage>
        <taxon>Bacteria</taxon>
        <taxon>Bacillati</taxon>
        <taxon>Bacillota</taxon>
        <taxon>Clostridia</taxon>
        <taxon>Eubacteriales</taxon>
        <taxon>Oscillospiraceae</taxon>
        <taxon>Ruminococcus</taxon>
    </lineage>
</organism>
<feature type="transmembrane region" description="Helical" evidence="2">
    <location>
        <begin position="402"/>
        <end position="422"/>
    </location>
</feature>
<gene>
    <name evidence="3" type="ORF">SAMN04487860_11358</name>
</gene>
<feature type="region of interest" description="Disordered" evidence="1">
    <location>
        <begin position="69"/>
        <end position="93"/>
    </location>
</feature>